<keyword evidence="3 6" id="KW-0326">Glycosidase</keyword>
<evidence type="ECO:0000313" key="7">
    <source>
        <dbReference type="Proteomes" id="UP000315700"/>
    </source>
</evidence>
<evidence type="ECO:0000313" key="6">
    <source>
        <dbReference type="EMBL" id="QDT53120.1"/>
    </source>
</evidence>
<dbReference type="SMART" id="SM00642">
    <property type="entry name" value="Aamy"/>
    <property type="match status" value="1"/>
</dbReference>
<dbReference type="CDD" id="cd02856">
    <property type="entry name" value="E_set_GDE_Isoamylase_N"/>
    <property type="match status" value="1"/>
</dbReference>
<protein>
    <submittedName>
        <fullName evidence="6">Glycogen debranching enzyme</fullName>
        <ecNumber evidence="6">3.2.1.-</ecNumber>
    </submittedName>
</protein>
<feature type="domain" description="Glycosyl hydrolase family 13 catalytic" evidence="5">
    <location>
        <begin position="164"/>
        <end position="573"/>
    </location>
</feature>
<feature type="region of interest" description="Disordered" evidence="4">
    <location>
        <begin position="704"/>
        <end position="750"/>
    </location>
</feature>
<feature type="compositionally biased region" description="Pro residues" evidence="4">
    <location>
        <begin position="727"/>
        <end position="737"/>
    </location>
</feature>
<dbReference type="InterPro" id="IPR014756">
    <property type="entry name" value="Ig_E-set"/>
</dbReference>
<reference evidence="6 7" key="1">
    <citation type="submission" date="2019-02" db="EMBL/GenBank/DDBJ databases">
        <title>Deep-cultivation of Planctomycetes and their phenomic and genomic characterization uncovers novel biology.</title>
        <authorList>
            <person name="Wiegand S."/>
            <person name="Jogler M."/>
            <person name="Boedeker C."/>
            <person name="Pinto D."/>
            <person name="Vollmers J."/>
            <person name="Rivas-Marin E."/>
            <person name="Kohn T."/>
            <person name="Peeters S.H."/>
            <person name="Heuer A."/>
            <person name="Rast P."/>
            <person name="Oberbeckmann S."/>
            <person name="Bunk B."/>
            <person name="Jeske O."/>
            <person name="Meyerdierks A."/>
            <person name="Storesund J.E."/>
            <person name="Kallscheuer N."/>
            <person name="Luecker S."/>
            <person name="Lage O.M."/>
            <person name="Pohl T."/>
            <person name="Merkel B.J."/>
            <person name="Hornburger P."/>
            <person name="Mueller R.-W."/>
            <person name="Bruemmer F."/>
            <person name="Labrenz M."/>
            <person name="Spormann A.M."/>
            <person name="Op den Camp H."/>
            <person name="Overmann J."/>
            <person name="Amann R."/>
            <person name="Jetten M.S.M."/>
            <person name="Mascher T."/>
            <person name="Medema M.H."/>
            <person name="Devos D.P."/>
            <person name="Kaster A.-K."/>
            <person name="Ovreas L."/>
            <person name="Rohde M."/>
            <person name="Galperin M.Y."/>
            <person name="Jogler C."/>
        </authorList>
    </citation>
    <scope>NUCLEOTIDE SEQUENCE [LARGE SCALE GENOMIC DNA]</scope>
    <source>
        <strain evidence="6 7">Pan44</strain>
    </source>
</reference>
<dbReference type="FunCoup" id="A0A517SAF8">
    <property type="interactions" value="189"/>
</dbReference>
<dbReference type="EMBL" id="CP036271">
    <property type="protein sequence ID" value="QDT53120.1"/>
    <property type="molecule type" value="Genomic_DNA"/>
</dbReference>
<gene>
    <name evidence="6" type="primary">glgX</name>
    <name evidence="6" type="ORF">Pan44_11350</name>
</gene>
<evidence type="ECO:0000256" key="3">
    <source>
        <dbReference type="ARBA" id="ARBA00023295"/>
    </source>
</evidence>
<dbReference type="InterPro" id="IPR044505">
    <property type="entry name" value="GlgX_Isoamylase_N_E_set"/>
</dbReference>
<dbReference type="Gene3D" id="3.20.20.80">
    <property type="entry name" value="Glycosidases"/>
    <property type="match status" value="1"/>
</dbReference>
<evidence type="ECO:0000259" key="5">
    <source>
        <dbReference type="SMART" id="SM00642"/>
    </source>
</evidence>
<dbReference type="RefSeq" id="WP_145028063.1">
    <property type="nucleotide sequence ID" value="NZ_CP036271.1"/>
</dbReference>
<comment type="similarity">
    <text evidence="1">Belongs to the glycosyl hydrolase 13 family.</text>
</comment>
<dbReference type="SUPFAM" id="SSF81296">
    <property type="entry name" value="E set domains"/>
    <property type="match status" value="1"/>
</dbReference>
<dbReference type="CDD" id="cd11326">
    <property type="entry name" value="AmyAc_Glg_debranch"/>
    <property type="match status" value="1"/>
</dbReference>
<dbReference type="InterPro" id="IPR013783">
    <property type="entry name" value="Ig-like_fold"/>
</dbReference>
<accession>A0A517SAF8</accession>
<dbReference type="InterPro" id="IPR013780">
    <property type="entry name" value="Glyco_hydro_b"/>
</dbReference>
<keyword evidence="2 6" id="KW-0378">Hydrolase</keyword>
<dbReference type="OrthoDB" id="226102at2"/>
<sequence length="750" mass="84549">MRVWQGRPYPLGATWDGSGVNFALFSENAEAVDLCLFDAPDATEESARIRLTERKDMVWHCYLPDVKPGQLYGYRVYGPYDPSKGHRFNENKILLDPYARAIGRDVRWDDALFSYKVGDEAADLSKDEQDSAPFAPLGRVVDTAFTWGDDRPPRTPWHETIIYEAHVKGLTRMHPDIPEHLRGTYAGLACEASIEHLKSLGVTAIELLPVYHRLDDRHLVENGLTNYWGYNTLAFFAPDTRYSSAGTSDETIREFKSMVRALHSAGLEVILDVVYNHTCEGNQMGPTLSWRGIDNLGYYRTAQDPRYYMDFTGCGNTFRMNQPRVLQFIMDSLRYWVTEMHVDGFRFDLASTLARELYEVDRLGAFFDIIHQDPILSQVKLIAEPWDLGDGGYQVGNFPSLWSEWNGKYRDCVRQFWKGDGGTANEFATRLCGSSDLYEWSSRRPYASVNFVTCHDGFTLNDLVSYNQKHNAANGEDNRDGSDNNMSWNCGEEGPTTNPEILTLRARQRRNFLATLLLSQGVPMLLAGDEIAKSQSGNNNTYCQDSELTWLDWELNEAEQDLLAFTRSVIALRKKNPVFQRQKFFQGRSIRGQEQKDIAWYSPDGKPMDDEAWTAGFVKCLGLYLDGDMIGEMNERGEPIVGESMLLLLNAHHEKISFKLPAVEKKGTWAALLDTFHLPADAQSLKSGSDYPLQGRSLAVLKLIPPPTNGNKKVEASRHVATEVTTAPPPSPEPPPSVSIAPAGRAKKKS</sequence>
<dbReference type="KEGG" id="ccos:Pan44_11350"/>
<dbReference type="EC" id="3.2.1.-" evidence="6"/>
<evidence type="ECO:0000256" key="4">
    <source>
        <dbReference type="SAM" id="MobiDB-lite"/>
    </source>
</evidence>
<dbReference type="Pfam" id="PF00128">
    <property type="entry name" value="Alpha-amylase"/>
    <property type="match status" value="1"/>
</dbReference>
<dbReference type="NCBIfam" id="TIGR02100">
    <property type="entry name" value="glgX_debranch"/>
    <property type="match status" value="1"/>
</dbReference>
<dbReference type="InterPro" id="IPR006047">
    <property type="entry name" value="GH13_cat_dom"/>
</dbReference>
<evidence type="ECO:0000256" key="1">
    <source>
        <dbReference type="ARBA" id="ARBA00008061"/>
    </source>
</evidence>
<dbReference type="Gene3D" id="2.60.40.1180">
    <property type="entry name" value="Golgi alpha-mannosidase II"/>
    <property type="match status" value="1"/>
</dbReference>
<feature type="region of interest" description="Disordered" evidence="4">
    <location>
        <begin position="471"/>
        <end position="494"/>
    </location>
</feature>
<keyword evidence="7" id="KW-1185">Reference proteome</keyword>
<dbReference type="GO" id="GO:0005980">
    <property type="term" value="P:glycogen catabolic process"/>
    <property type="evidence" value="ECO:0007669"/>
    <property type="project" value="InterPro"/>
</dbReference>
<proteinExistence type="inferred from homology"/>
<dbReference type="InterPro" id="IPR017853">
    <property type="entry name" value="GH"/>
</dbReference>
<dbReference type="PANTHER" id="PTHR43002">
    <property type="entry name" value="GLYCOGEN DEBRANCHING ENZYME"/>
    <property type="match status" value="1"/>
</dbReference>
<dbReference type="InterPro" id="IPR004193">
    <property type="entry name" value="Glyco_hydro_13_N"/>
</dbReference>
<dbReference type="InterPro" id="IPR011837">
    <property type="entry name" value="Glycogen_debranch_GlgX"/>
</dbReference>
<dbReference type="Pfam" id="PF02922">
    <property type="entry name" value="CBM_48"/>
    <property type="match status" value="1"/>
</dbReference>
<dbReference type="Gene3D" id="2.60.40.10">
    <property type="entry name" value="Immunoglobulins"/>
    <property type="match status" value="1"/>
</dbReference>
<name>A0A517SAF8_9PLAN</name>
<feature type="compositionally biased region" description="Basic and acidic residues" evidence="4">
    <location>
        <begin position="712"/>
        <end position="721"/>
    </location>
</feature>
<evidence type="ECO:0000256" key="2">
    <source>
        <dbReference type="ARBA" id="ARBA00022801"/>
    </source>
</evidence>
<dbReference type="GO" id="GO:0004135">
    <property type="term" value="F:amylo-alpha-1,6-glucosidase activity"/>
    <property type="evidence" value="ECO:0007669"/>
    <property type="project" value="InterPro"/>
</dbReference>
<dbReference type="SUPFAM" id="SSF51011">
    <property type="entry name" value="Glycosyl hydrolase domain"/>
    <property type="match status" value="1"/>
</dbReference>
<dbReference type="InParanoid" id="A0A517SAF8"/>
<dbReference type="Proteomes" id="UP000315700">
    <property type="component" value="Chromosome"/>
</dbReference>
<dbReference type="AlphaFoldDB" id="A0A517SAF8"/>
<organism evidence="6 7">
    <name type="scientific">Caulifigura coniformis</name>
    <dbReference type="NCBI Taxonomy" id="2527983"/>
    <lineage>
        <taxon>Bacteria</taxon>
        <taxon>Pseudomonadati</taxon>
        <taxon>Planctomycetota</taxon>
        <taxon>Planctomycetia</taxon>
        <taxon>Planctomycetales</taxon>
        <taxon>Planctomycetaceae</taxon>
        <taxon>Caulifigura</taxon>
    </lineage>
</organism>
<dbReference type="SUPFAM" id="SSF51445">
    <property type="entry name" value="(Trans)glycosidases"/>
    <property type="match status" value="1"/>
</dbReference>